<dbReference type="GO" id="GO:0045947">
    <property type="term" value="P:negative regulation of translational initiation"/>
    <property type="evidence" value="ECO:0007669"/>
    <property type="project" value="UniProtKB-UniRule"/>
</dbReference>
<comment type="subcellular location">
    <subcellularLocation>
        <location evidence="5">Cytoplasm</location>
    </subcellularLocation>
</comment>
<evidence type="ECO:0000256" key="4">
    <source>
        <dbReference type="ARBA" id="ARBA00022884"/>
    </source>
</evidence>
<evidence type="ECO:0000313" key="6">
    <source>
        <dbReference type="EMBL" id="APH03579.1"/>
    </source>
</evidence>
<keyword evidence="2 5" id="KW-0678">Repressor</keyword>
<dbReference type="NCBIfam" id="NF002469">
    <property type="entry name" value="PRK01712.1"/>
    <property type="match status" value="1"/>
</dbReference>
<dbReference type="PANTHER" id="PTHR34984:SF1">
    <property type="entry name" value="CARBON STORAGE REGULATOR"/>
    <property type="match status" value="1"/>
</dbReference>
<dbReference type="Pfam" id="PF02599">
    <property type="entry name" value="CsrA"/>
    <property type="match status" value="1"/>
</dbReference>
<keyword evidence="5" id="KW-1005">Bacterial flagellum biogenesis</keyword>
<keyword evidence="4 5" id="KW-0694">RNA-binding</keyword>
<evidence type="ECO:0000256" key="2">
    <source>
        <dbReference type="ARBA" id="ARBA00022491"/>
    </source>
</evidence>
<dbReference type="AlphaFoldDB" id="A0A1L3MMK7"/>
<dbReference type="GO" id="GO:0006402">
    <property type="term" value="P:mRNA catabolic process"/>
    <property type="evidence" value="ECO:0007669"/>
    <property type="project" value="InterPro"/>
</dbReference>
<comment type="function">
    <text evidence="5">A translational regulator that binds mRNA to regulate translation initiation and/or mRNA stability. Usually binds in the 5'-UTR at or near the Shine-Dalgarno sequence preventing ribosome-binding, thus repressing translation. Its main target seems to be the major flagellin gene, while its function is anatagonized by FliW.</text>
</comment>
<dbReference type="STRING" id="1547283.A9C19_01760"/>
<dbReference type="OrthoDB" id="9809061at2"/>
<evidence type="ECO:0000256" key="1">
    <source>
        <dbReference type="ARBA" id="ARBA00022490"/>
    </source>
</evidence>
<dbReference type="GO" id="GO:0006109">
    <property type="term" value="P:regulation of carbohydrate metabolic process"/>
    <property type="evidence" value="ECO:0007669"/>
    <property type="project" value="InterPro"/>
</dbReference>
<evidence type="ECO:0000256" key="5">
    <source>
        <dbReference type="HAMAP-Rule" id="MF_00167"/>
    </source>
</evidence>
<dbReference type="SUPFAM" id="SSF117130">
    <property type="entry name" value="CsrA-like"/>
    <property type="match status" value="1"/>
</dbReference>
<reference evidence="6 7" key="1">
    <citation type="journal article" date="2016" name="Sci. Rep.">
        <title>Complete genome sequence and transcriptomic analysis of a novel marine strain Bacillus weihaiensis reveals the mechanism of brown algae degradation.</title>
        <authorList>
            <person name="Zhu Y."/>
            <person name="Chen P."/>
            <person name="Bao Y."/>
            <person name="Men Y."/>
            <person name="Zeng Y."/>
            <person name="Yang J."/>
            <person name="Sun J."/>
            <person name="Sun Y."/>
        </authorList>
    </citation>
    <scope>NUCLEOTIDE SEQUENCE [LARGE SCALE GENOMIC DNA]</scope>
    <source>
        <strain evidence="6 7">Alg07</strain>
    </source>
</reference>
<dbReference type="InterPro" id="IPR003751">
    <property type="entry name" value="CsrA"/>
</dbReference>
<dbReference type="KEGG" id="bwh:A9C19_01760"/>
<gene>
    <name evidence="5" type="primary">csrA</name>
    <name evidence="6" type="ORF">A9C19_01760</name>
</gene>
<sequence length="77" mass="8642">MLVLTRKLNESIQIGENIEITVLSVKGDQIKLGIKAPQDIEVHRKEVYMSIQESNNEAASILPNIIDILKNTSKNLK</sequence>
<dbReference type="HAMAP" id="MF_00167">
    <property type="entry name" value="CsrA"/>
    <property type="match status" value="1"/>
</dbReference>
<dbReference type="GO" id="GO:0044781">
    <property type="term" value="P:bacterial-type flagellum organization"/>
    <property type="evidence" value="ECO:0007669"/>
    <property type="project" value="UniProtKB-KW"/>
</dbReference>
<accession>A0A1L3MMK7</accession>
<dbReference type="InterPro" id="IPR036107">
    <property type="entry name" value="CsrA_sf"/>
</dbReference>
<dbReference type="EMBL" id="CP016020">
    <property type="protein sequence ID" value="APH03579.1"/>
    <property type="molecule type" value="Genomic_DNA"/>
</dbReference>
<dbReference type="GO" id="GO:1902208">
    <property type="term" value="P:regulation of bacterial-type flagellum assembly"/>
    <property type="evidence" value="ECO:0007669"/>
    <property type="project" value="UniProtKB-UniRule"/>
</dbReference>
<dbReference type="FunFam" id="2.60.40.4380:FF:000002">
    <property type="entry name" value="Translational regulator CsrA"/>
    <property type="match status" value="1"/>
</dbReference>
<comment type="similarity">
    <text evidence="5">Belongs to the CsrA/RsmA family.</text>
</comment>
<comment type="subunit">
    <text evidence="5">Homodimer; the beta-strands of each monomer intercalate to form a hydrophobic core, while the alpha-helices form wings that extend away from the core.</text>
</comment>
<dbReference type="GO" id="GO:0048027">
    <property type="term" value="F:mRNA 5'-UTR binding"/>
    <property type="evidence" value="ECO:0007669"/>
    <property type="project" value="UniProtKB-UniRule"/>
</dbReference>
<evidence type="ECO:0000313" key="7">
    <source>
        <dbReference type="Proteomes" id="UP000181936"/>
    </source>
</evidence>
<dbReference type="RefSeq" id="WP_072578370.1">
    <property type="nucleotide sequence ID" value="NZ_CP016020.1"/>
</dbReference>
<dbReference type="GO" id="GO:0005829">
    <property type="term" value="C:cytosol"/>
    <property type="evidence" value="ECO:0007669"/>
    <property type="project" value="TreeGrafter"/>
</dbReference>
<dbReference type="PANTHER" id="PTHR34984">
    <property type="entry name" value="CARBON STORAGE REGULATOR"/>
    <property type="match status" value="1"/>
</dbReference>
<evidence type="ECO:0000256" key="3">
    <source>
        <dbReference type="ARBA" id="ARBA00022845"/>
    </source>
</evidence>
<dbReference type="NCBIfam" id="TIGR00202">
    <property type="entry name" value="csrA"/>
    <property type="match status" value="1"/>
</dbReference>
<protein>
    <recommendedName>
        <fullName evidence="5">Translational regulator CsrA</fullName>
    </recommendedName>
</protein>
<dbReference type="Gene3D" id="2.60.40.4380">
    <property type="entry name" value="Translational regulator CsrA"/>
    <property type="match status" value="1"/>
</dbReference>
<dbReference type="Proteomes" id="UP000181936">
    <property type="component" value="Chromosome"/>
</dbReference>
<proteinExistence type="inferred from homology"/>
<keyword evidence="3 5" id="KW-0810">Translation regulation</keyword>
<keyword evidence="7" id="KW-1185">Reference proteome</keyword>
<organism evidence="6 7">
    <name type="scientific">Bacillus weihaiensis</name>
    <dbReference type="NCBI Taxonomy" id="1547283"/>
    <lineage>
        <taxon>Bacteria</taxon>
        <taxon>Bacillati</taxon>
        <taxon>Bacillota</taxon>
        <taxon>Bacilli</taxon>
        <taxon>Bacillales</taxon>
        <taxon>Bacillaceae</taxon>
        <taxon>Bacillus</taxon>
    </lineage>
</organism>
<name>A0A1L3MMK7_9BACI</name>
<keyword evidence="1 5" id="KW-0963">Cytoplasm</keyword>